<evidence type="ECO:0000313" key="1">
    <source>
        <dbReference type="EMBL" id="KOF76399.1"/>
    </source>
</evidence>
<protein>
    <submittedName>
        <fullName evidence="1">Uncharacterized protein</fullName>
    </submittedName>
</protein>
<accession>A0A0L8GHR4</accession>
<name>A0A0L8GHR4_OCTBM</name>
<dbReference type="AlphaFoldDB" id="A0A0L8GHR4"/>
<organism evidence="1">
    <name type="scientific">Octopus bimaculoides</name>
    <name type="common">California two-spotted octopus</name>
    <dbReference type="NCBI Taxonomy" id="37653"/>
    <lineage>
        <taxon>Eukaryota</taxon>
        <taxon>Metazoa</taxon>
        <taxon>Spiralia</taxon>
        <taxon>Lophotrochozoa</taxon>
        <taxon>Mollusca</taxon>
        <taxon>Cephalopoda</taxon>
        <taxon>Coleoidea</taxon>
        <taxon>Octopodiformes</taxon>
        <taxon>Octopoda</taxon>
        <taxon>Incirrata</taxon>
        <taxon>Octopodidae</taxon>
        <taxon>Octopus</taxon>
    </lineage>
</organism>
<sequence length="58" mass="6632">MNNVNVTYLLDSNGIYIKNSVKFPCAKFKLVDDIYIECCQENCFNICLPTAFIFLSLS</sequence>
<proteinExistence type="predicted"/>
<reference evidence="1" key="1">
    <citation type="submission" date="2015-07" db="EMBL/GenBank/DDBJ databases">
        <title>MeaNS - Measles Nucleotide Surveillance Program.</title>
        <authorList>
            <person name="Tran T."/>
            <person name="Druce J."/>
        </authorList>
    </citation>
    <scope>NUCLEOTIDE SEQUENCE</scope>
    <source>
        <strain evidence="1">UCB-OBI-ISO-001</strain>
        <tissue evidence="1">Gonad</tissue>
    </source>
</reference>
<gene>
    <name evidence="1" type="ORF">OCBIM_22033407mg</name>
</gene>
<dbReference type="EMBL" id="KQ421805">
    <property type="protein sequence ID" value="KOF76399.1"/>
    <property type="molecule type" value="Genomic_DNA"/>
</dbReference>